<evidence type="ECO:0000256" key="1">
    <source>
        <dbReference type="ARBA" id="ARBA00022596"/>
    </source>
</evidence>
<dbReference type="Gene3D" id="3.10.20.300">
    <property type="entry name" value="mk0293 like domain"/>
    <property type="match status" value="1"/>
</dbReference>
<comment type="function">
    <text evidence="2">Involved in the biosynthesis of a nickel-pincer cofactor ((SCS)Ni(II) pincer complex). Binds Ni(2+), and functions in nickel delivery to pyridinium-3,5-bisthiocarboxylic acid mononucleotide (P2TMN), to form the mature cofactor. Is thus probably required for the activation of nickel-pincer cofactor-dependent enzymes.</text>
</comment>
<dbReference type="PANTHER" id="PTHR36566:SF1">
    <property type="entry name" value="PYRIDINIUM-3,5-BISTHIOCARBOXYLIC ACID MONONUCLEOTIDE NICKEL INSERTION PROTEIN"/>
    <property type="match status" value="1"/>
</dbReference>
<dbReference type="InterPro" id="IPR002822">
    <property type="entry name" value="Ni_insertion"/>
</dbReference>
<sequence length="397" mass="41632">MTHVHFQPVGGAAGDMTLASLIAAGASPEEVSAALRRLDVPFELSTEKAEVNGVGALRVAVRHPEEHAHRDFRTIRVLLENAGLPGRASGRAVEAFRRLAVAEGAVHGVDPEEVTFHEVGAVDSIVDVVGSCVALDLLDASSVTCGPLPMGTGVVRAAHGDLPVPGPATLEVLRGSRVRWTEEPRETTTPTGASLMAAFTGGHFTDAAPPMTLLSVGYGAGRARLERAPNLLRAVVGELEGPTGDLVLLEANVDDATGEILGAAVEKLLAAGAPDAWLEPIVMKRGRGAYKVCALVAVADRERLARRLMRETGALGVRHSGVGRTVAERRNVTVDLPYGRCGVKIGSLDGEDFVVAPEYVDAARLAEETGLPLLEVYSDARVAYGARPGRRQERAGG</sequence>
<dbReference type="GO" id="GO:0051604">
    <property type="term" value="P:protein maturation"/>
    <property type="evidence" value="ECO:0007669"/>
    <property type="project" value="UniProtKB-UniRule"/>
</dbReference>
<dbReference type="EC" id="4.99.1.12" evidence="2"/>
<dbReference type="HAMAP" id="MF_01074">
    <property type="entry name" value="LarC"/>
    <property type="match status" value="1"/>
</dbReference>
<protein>
    <recommendedName>
        <fullName evidence="2">Pyridinium-3,5-bisthiocarboxylic acid mononucleotide nickel insertion protein</fullName>
        <shortName evidence="2">P2TMN nickel insertion protein</shortName>
        <ecNumber evidence="2">4.99.1.12</ecNumber>
    </recommendedName>
    <alternativeName>
        <fullName evidence="2">Nickel-pincer cofactor biosynthesis protein LarC</fullName>
    </alternativeName>
</protein>
<evidence type="ECO:0000256" key="2">
    <source>
        <dbReference type="HAMAP-Rule" id="MF_01074"/>
    </source>
</evidence>
<dbReference type="AlphaFoldDB" id="A0A6J4PAC6"/>
<comment type="catalytic activity">
    <reaction evidence="2">
        <text>Ni(II)-pyridinium-3,5-bisthiocarboxylate mononucleotide = pyridinium-3,5-bisthiocarboxylate mononucleotide + Ni(2+)</text>
        <dbReference type="Rhea" id="RHEA:54784"/>
        <dbReference type="ChEBI" id="CHEBI:49786"/>
        <dbReference type="ChEBI" id="CHEBI:137372"/>
        <dbReference type="ChEBI" id="CHEBI:137373"/>
        <dbReference type="EC" id="4.99.1.12"/>
    </reaction>
</comment>
<dbReference type="Gene3D" id="3.30.70.1380">
    <property type="entry name" value="Transcriptional regulatory protein pf0864 domain like"/>
    <property type="match status" value="1"/>
</dbReference>
<accession>A0A6J4PAC6</accession>
<dbReference type="PANTHER" id="PTHR36566">
    <property type="entry name" value="NICKEL INSERTION PROTEIN-RELATED"/>
    <property type="match status" value="1"/>
</dbReference>
<organism evidence="3">
    <name type="scientific">uncultured Rubrobacteraceae bacterium</name>
    <dbReference type="NCBI Taxonomy" id="349277"/>
    <lineage>
        <taxon>Bacteria</taxon>
        <taxon>Bacillati</taxon>
        <taxon>Actinomycetota</taxon>
        <taxon>Rubrobacteria</taxon>
        <taxon>Rubrobacterales</taxon>
        <taxon>Rubrobacteraceae</taxon>
        <taxon>environmental samples</taxon>
    </lineage>
</organism>
<evidence type="ECO:0000313" key="3">
    <source>
        <dbReference type="EMBL" id="CAA9405343.1"/>
    </source>
</evidence>
<dbReference type="NCBIfam" id="TIGR00299">
    <property type="entry name" value="nickel pincer cofactor biosynthesis protein LarC"/>
    <property type="match status" value="1"/>
</dbReference>
<dbReference type="GO" id="GO:0016151">
    <property type="term" value="F:nickel cation binding"/>
    <property type="evidence" value="ECO:0007669"/>
    <property type="project" value="UniProtKB-UniRule"/>
</dbReference>
<proteinExistence type="inferred from homology"/>
<reference evidence="3" key="1">
    <citation type="submission" date="2020-02" db="EMBL/GenBank/DDBJ databases">
        <authorList>
            <person name="Meier V. D."/>
        </authorList>
    </citation>
    <scope>NUCLEOTIDE SEQUENCE</scope>
    <source>
        <strain evidence="3">AVDCRST_MAG03</strain>
    </source>
</reference>
<dbReference type="GO" id="GO:0016829">
    <property type="term" value="F:lyase activity"/>
    <property type="evidence" value="ECO:0007669"/>
    <property type="project" value="UniProtKB-UniRule"/>
</dbReference>
<keyword evidence="2" id="KW-0456">Lyase</keyword>
<gene>
    <name evidence="2" type="primary">larC</name>
    <name evidence="3" type="ORF">AVDCRST_MAG03-1491</name>
</gene>
<dbReference type="Pfam" id="PF01969">
    <property type="entry name" value="Ni_insertion"/>
    <property type="match status" value="1"/>
</dbReference>
<dbReference type="EMBL" id="CADCUT010000089">
    <property type="protein sequence ID" value="CAA9405343.1"/>
    <property type="molecule type" value="Genomic_DNA"/>
</dbReference>
<keyword evidence="1 2" id="KW-0533">Nickel</keyword>
<comment type="similarity">
    <text evidence="2">Belongs to the LarC family.</text>
</comment>
<name>A0A6J4PAC6_9ACTN</name>